<dbReference type="CDD" id="cd00130">
    <property type="entry name" value="PAS"/>
    <property type="match status" value="1"/>
</dbReference>
<dbReference type="SUPFAM" id="SSF55073">
    <property type="entry name" value="Nucleotide cyclase"/>
    <property type="match status" value="1"/>
</dbReference>
<proteinExistence type="inferred from homology"/>
<dbReference type="SUPFAM" id="SSF47188">
    <property type="entry name" value="Hemerythrin-like"/>
    <property type="match status" value="1"/>
</dbReference>
<keyword evidence="3" id="KW-0479">Metal-binding</keyword>
<dbReference type="NCBIfam" id="TIGR00254">
    <property type="entry name" value="GGDEF"/>
    <property type="match status" value="1"/>
</dbReference>
<accession>A0A084Y1G2</accession>
<dbReference type="InterPro" id="IPR012827">
    <property type="entry name" value="Hemerythrin_metal-bd"/>
</dbReference>
<dbReference type="InterPro" id="IPR029787">
    <property type="entry name" value="Nucleotide_cyclase"/>
</dbReference>
<name>A0A084Y1G2_9PROT</name>
<dbReference type="Pfam" id="PF01814">
    <property type="entry name" value="Hemerythrin"/>
    <property type="match status" value="1"/>
</dbReference>
<dbReference type="InterPro" id="IPR012312">
    <property type="entry name" value="Hemerythrin-like"/>
</dbReference>
<reference evidence="8 9" key="1">
    <citation type="submission" date="2014-07" db="EMBL/GenBank/DDBJ databases">
        <title>Expanding our view of genomic diversity in Candidatus Accumulibacter clades.</title>
        <authorList>
            <person name="Skennerton C.T."/>
            <person name="Barr J.J."/>
            <person name="Slater F.R."/>
            <person name="Bond P.L."/>
            <person name="Tyson G.W."/>
        </authorList>
    </citation>
    <scope>NUCLEOTIDE SEQUENCE [LARGE SCALE GENOMIC DNA]</scope>
    <source>
        <strain evidence="9">SK-01</strain>
    </source>
</reference>
<dbReference type="EMBL" id="JDSS02000020">
    <property type="protein sequence ID" value="KFB68556.1"/>
    <property type="molecule type" value="Genomic_DNA"/>
</dbReference>
<feature type="region of interest" description="Disordered" evidence="6">
    <location>
        <begin position="469"/>
        <end position="492"/>
    </location>
</feature>
<protein>
    <recommendedName>
        <fullName evidence="2">diguanylate cyclase</fullName>
        <ecNumber evidence="2">2.7.7.65</ecNumber>
    </recommendedName>
</protein>
<dbReference type="GO" id="GO:0005886">
    <property type="term" value="C:plasma membrane"/>
    <property type="evidence" value="ECO:0007669"/>
    <property type="project" value="TreeGrafter"/>
</dbReference>
<evidence type="ECO:0000259" key="7">
    <source>
        <dbReference type="PROSITE" id="PS50887"/>
    </source>
</evidence>
<evidence type="ECO:0000313" key="9">
    <source>
        <dbReference type="Proteomes" id="UP000019812"/>
    </source>
</evidence>
<evidence type="ECO:0000256" key="4">
    <source>
        <dbReference type="ARBA" id="ARBA00023004"/>
    </source>
</evidence>
<comment type="similarity">
    <text evidence="1">Belongs to the hemerythrin family.</text>
</comment>
<dbReference type="SMART" id="SM00267">
    <property type="entry name" value="GGDEF"/>
    <property type="match status" value="1"/>
</dbReference>
<dbReference type="Gene3D" id="3.30.70.270">
    <property type="match status" value="1"/>
</dbReference>
<dbReference type="Proteomes" id="UP000019812">
    <property type="component" value="Unassembled WGS sequence"/>
</dbReference>
<dbReference type="FunFam" id="3.30.70.270:FF:000001">
    <property type="entry name" value="Diguanylate cyclase domain protein"/>
    <property type="match status" value="1"/>
</dbReference>
<dbReference type="EC" id="2.7.7.65" evidence="2"/>
<dbReference type="STRING" id="1457154.CAPSK01_001952"/>
<dbReference type="NCBIfam" id="TIGR02481">
    <property type="entry name" value="hemeryth_dom"/>
    <property type="match status" value="1"/>
</dbReference>
<dbReference type="InterPro" id="IPR050469">
    <property type="entry name" value="Diguanylate_Cyclase"/>
</dbReference>
<dbReference type="InterPro" id="IPR013656">
    <property type="entry name" value="PAS_4"/>
</dbReference>
<dbReference type="InterPro" id="IPR000160">
    <property type="entry name" value="GGDEF_dom"/>
</dbReference>
<feature type="domain" description="GGDEF" evidence="7">
    <location>
        <begin position="195"/>
        <end position="324"/>
    </location>
</feature>
<dbReference type="RefSeq" id="WP_273703369.1">
    <property type="nucleotide sequence ID" value="NZ_JDSS02000020.1"/>
</dbReference>
<dbReference type="InterPro" id="IPR035938">
    <property type="entry name" value="Hemerythrin-like_sf"/>
</dbReference>
<dbReference type="GO" id="GO:0052621">
    <property type="term" value="F:diguanylate cyclase activity"/>
    <property type="evidence" value="ECO:0007669"/>
    <property type="project" value="UniProtKB-EC"/>
</dbReference>
<dbReference type="InterPro" id="IPR000014">
    <property type="entry name" value="PAS"/>
</dbReference>
<keyword evidence="5" id="KW-0175">Coiled coil</keyword>
<comment type="caution">
    <text evidence="8">The sequence shown here is derived from an EMBL/GenBank/DDBJ whole genome shotgun (WGS) entry which is preliminary data.</text>
</comment>
<keyword evidence="4" id="KW-0408">Iron</keyword>
<gene>
    <name evidence="8" type="primary">ydaM</name>
    <name evidence="8" type="ORF">CAPSK01_001952</name>
</gene>
<organism evidence="8 9">
    <name type="scientific">Candidatus Accumulibacter vicinus</name>
    <dbReference type="NCBI Taxonomy" id="2954382"/>
    <lineage>
        <taxon>Bacteria</taxon>
        <taxon>Pseudomonadati</taxon>
        <taxon>Pseudomonadota</taxon>
        <taxon>Betaproteobacteria</taxon>
        <taxon>Candidatus Accumulibacter</taxon>
    </lineage>
</organism>
<evidence type="ECO:0000256" key="3">
    <source>
        <dbReference type="ARBA" id="ARBA00022723"/>
    </source>
</evidence>
<dbReference type="PROSITE" id="PS50887">
    <property type="entry name" value="GGDEF"/>
    <property type="match status" value="1"/>
</dbReference>
<dbReference type="InterPro" id="IPR043128">
    <property type="entry name" value="Rev_trsase/Diguanyl_cyclase"/>
</dbReference>
<dbReference type="AlphaFoldDB" id="A0A084Y1G2"/>
<dbReference type="PANTHER" id="PTHR45138">
    <property type="entry name" value="REGULATORY COMPONENTS OF SENSORY TRANSDUCTION SYSTEM"/>
    <property type="match status" value="1"/>
</dbReference>
<dbReference type="PANTHER" id="PTHR45138:SF26">
    <property type="entry name" value="DIGUANYLATE CYCLASE"/>
    <property type="match status" value="1"/>
</dbReference>
<evidence type="ECO:0000256" key="1">
    <source>
        <dbReference type="ARBA" id="ARBA00010587"/>
    </source>
</evidence>
<sequence length="492" mass="54693">MNDDDLIRALARDGVIRMTALLSLLMPASSGVGFGIKGLDGRYRLFNREMARLLGDGIERLDGKSEDELLPPAVGKQLASCERRLLDGAPAAYEEVDLPVRGQTNRYLWLKLPVVGLDEKLQSIVSIVHEVAPPPASPAMQQTLDRLQRANQELRRTVVELEQVAGTDKLTGAWNRRRLEECVRSEMDRLNRYEQPLSLLIIDIDHFKPINDQHGHVVGDQVLQALTRLLQSRLRGTDVLARWGGEEFIVLCPNTDRSTAAMLAERLRHQIERASFPVIGQLTVSIGAAECHAGDTWEEWFQRADEALYRAKAGGRNQAQLAPDAIGPASTLEYIVADFVQLVWHPAYECGNELVDRGHRQLFADANELLAAILSGGTADEVGVIVSRLIADVLQHFADEEQAIVAAGFPGATAHVVLHQELANQARHLAANYGNGRQGVGDVFQFLAYDVVTRHMLGADREFFAHLQNHAPVRKNRPPAERNRRPPRPRVR</sequence>
<dbReference type="CDD" id="cd12107">
    <property type="entry name" value="Hemerythrin"/>
    <property type="match status" value="1"/>
</dbReference>
<dbReference type="Gene3D" id="1.20.120.50">
    <property type="entry name" value="Hemerythrin-like"/>
    <property type="match status" value="1"/>
</dbReference>
<dbReference type="SUPFAM" id="SSF55785">
    <property type="entry name" value="PYP-like sensor domain (PAS domain)"/>
    <property type="match status" value="1"/>
</dbReference>
<dbReference type="Gene3D" id="3.30.450.20">
    <property type="entry name" value="PAS domain"/>
    <property type="match status" value="1"/>
</dbReference>
<evidence type="ECO:0000256" key="2">
    <source>
        <dbReference type="ARBA" id="ARBA00012528"/>
    </source>
</evidence>
<dbReference type="CDD" id="cd01949">
    <property type="entry name" value="GGDEF"/>
    <property type="match status" value="1"/>
</dbReference>
<evidence type="ECO:0000256" key="5">
    <source>
        <dbReference type="SAM" id="Coils"/>
    </source>
</evidence>
<dbReference type="GO" id="GO:0046872">
    <property type="term" value="F:metal ion binding"/>
    <property type="evidence" value="ECO:0007669"/>
    <property type="project" value="UniProtKB-KW"/>
</dbReference>
<dbReference type="GO" id="GO:1902201">
    <property type="term" value="P:negative regulation of bacterial-type flagellum-dependent cell motility"/>
    <property type="evidence" value="ECO:0007669"/>
    <property type="project" value="TreeGrafter"/>
</dbReference>
<keyword evidence="8" id="KW-0808">Transferase</keyword>
<dbReference type="GO" id="GO:0043709">
    <property type="term" value="P:cell adhesion involved in single-species biofilm formation"/>
    <property type="evidence" value="ECO:0007669"/>
    <property type="project" value="TreeGrafter"/>
</dbReference>
<evidence type="ECO:0000313" key="8">
    <source>
        <dbReference type="EMBL" id="KFB68556.1"/>
    </source>
</evidence>
<dbReference type="Pfam" id="PF00990">
    <property type="entry name" value="GGDEF"/>
    <property type="match status" value="1"/>
</dbReference>
<feature type="coiled-coil region" evidence="5">
    <location>
        <begin position="137"/>
        <end position="164"/>
    </location>
</feature>
<evidence type="ECO:0000256" key="6">
    <source>
        <dbReference type="SAM" id="MobiDB-lite"/>
    </source>
</evidence>
<dbReference type="InterPro" id="IPR035965">
    <property type="entry name" value="PAS-like_dom_sf"/>
</dbReference>
<dbReference type="Pfam" id="PF08448">
    <property type="entry name" value="PAS_4"/>
    <property type="match status" value="1"/>
</dbReference>
<keyword evidence="8" id="KW-0548">Nucleotidyltransferase</keyword>